<dbReference type="Gene3D" id="1.10.10.1440">
    <property type="entry name" value="PHAX RNA-binding domain"/>
    <property type="match status" value="1"/>
</dbReference>
<evidence type="ECO:0000256" key="2">
    <source>
        <dbReference type="ARBA" id="ARBA00004496"/>
    </source>
</evidence>
<name>A0A3P6TFP2_9BILA</name>
<evidence type="ECO:0000256" key="4">
    <source>
        <dbReference type="ARBA" id="ARBA00016856"/>
    </source>
</evidence>
<keyword evidence="7" id="KW-0694">RNA-binding</keyword>
<dbReference type="InterPro" id="IPR038092">
    <property type="entry name" value="PHAX_RNA-binding_sf"/>
</dbReference>
<dbReference type="PANTHER" id="PTHR13135:SF0">
    <property type="entry name" value="PHOSPHORYLATED ADAPTER RNA EXPORT PROTEIN"/>
    <property type="match status" value="1"/>
</dbReference>
<dbReference type="GO" id="GO:0005634">
    <property type="term" value="C:nucleus"/>
    <property type="evidence" value="ECO:0007669"/>
    <property type="project" value="UniProtKB-SubCell"/>
</dbReference>
<evidence type="ECO:0000256" key="7">
    <source>
        <dbReference type="ARBA" id="ARBA00022884"/>
    </source>
</evidence>
<proteinExistence type="inferred from homology"/>
<evidence type="ECO:0000256" key="3">
    <source>
        <dbReference type="ARBA" id="ARBA00006094"/>
    </source>
</evidence>
<dbReference type="PANTHER" id="PTHR13135">
    <property type="entry name" value="CYTOSOLIC RESINIFERATOXIN BINDING PROTEIN RBP-26"/>
    <property type="match status" value="1"/>
</dbReference>
<gene>
    <name evidence="12" type="ORF">GPUH_LOCUS8826</name>
</gene>
<dbReference type="OrthoDB" id="20573at2759"/>
<comment type="similarity">
    <text evidence="3">Belongs to the PHAX family.</text>
</comment>
<organism evidence="12 13">
    <name type="scientific">Gongylonema pulchrum</name>
    <dbReference type="NCBI Taxonomy" id="637853"/>
    <lineage>
        <taxon>Eukaryota</taxon>
        <taxon>Metazoa</taxon>
        <taxon>Ecdysozoa</taxon>
        <taxon>Nematoda</taxon>
        <taxon>Chromadorea</taxon>
        <taxon>Rhabditida</taxon>
        <taxon>Spirurina</taxon>
        <taxon>Spiruromorpha</taxon>
        <taxon>Spiruroidea</taxon>
        <taxon>Gongylonematidae</taxon>
        <taxon>Gongylonema</taxon>
    </lineage>
</organism>
<evidence type="ECO:0000313" key="12">
    <source>
        <dbReference type="EMBL" id="VDK65524.1"/>
    </source>
</evidence>
<evidence type="ECO:0000256" key="9">
    <source>
        <dbReference type="ARBA" id="ARBA00023242"/>
    </source>
</evidence>
<keyword evidence="6" id="KW-0963">Cytoplasm</keyword>
<dbReference type="EMBL" id="UYRT01026748">
    <property type="protein sequence ID" value="VDK65524.1"/>
    <property type="molecule type" value="Genomic_DNA"/>
</dbReference>
<feature type="domain" description="Phosphorylated adapter RNA export protein RNA-binding" evidence="11">
    <location>
        <begin position="6"/>
        <end position="70"/>
    </location>
</feature>
<sequence length="154" mass="17619">MEYNYSVIHEIGREKALELFDETREIEVTGGMMVADGTRRRTPGGVFMTLFKTDPDVLPVLKEKVCNLQKAANREIRKARRKKFGMGGALKKVICYSLLTEGQFLTSVYLIQIFFAKIIRFKCLKCFDLNPSYVLSSLFIEPLNLVLMDKASDH</sequence>
<evidence type="ECO:0000256" key="6">
    <source>
        <dbReference type="ARBA" id="ARBA00022490"/>
    </source>
</evidence>
<dbReference type="GO" id="GO:0006408">
    <property type="term" value="P:snRNA export from nucleus"/>
    <property type="evidence" value="ECO:0007669"/>
    <property type="project" value="InterPro"/>
</dbReference>
<comment type="subcellular location">
    <subcellularLocation>
        <location evidence="2">Cytoplasm</location>
    </subcellularLocation>
    <subcellularLocation>
        <location evidence="1">Nucleus</location>
    </subcellularLocation>
</comment>
<evidence type="ECO:0000313" key="13">
    <source>
        <dbReference type="Proteomes" id="UP000271098"/>
    </source>
</evidence>
<evidence type="ECO:0000256" key="10">
    <source>
        <dbReference type="ARBA" id="ARBA00030834"/>
    </source>
</evidence>
<keyword evidence="13" id="KW-1185">Reference proteome</keyword>
<accession>A0A3P6TFP2</accession>
<keyword evidence="8" id="KW-0653">Protein transport</keyword>
<dbReference type="GO" id="GO:0015031">
    <property type="term" value="P:protein transport"/>
    <property type="evidence" value="ECO:0007669"/>
    <property type="project" value="UniProtKB-KW"/>
</dbReference>
<keyword evidence="5" id="KW-0813">Transport</keyword>
<evidence type="ECO:0000256" key="8">
    <source>
        <dbReference type="ARBA" id="ARBA00022927"/>
    </source>
</evidence>
<dbReference type="InterPro" id="IPR039047">
    <property type="entry name" value="PHAX"/>
</dbReference>
<keyword evidence="9" id="KW-0539">Nucleus</keyword>
<dbReference type="AlphaFoldDB" id="A0A3P6TFP2"/>
<dbReference type="GO" id="GO:0005737">
    <property type="term" value="C:cytoplasm"/>
    <property type="evidence" value="ECO:0007669"/>
    <property type="project" value="UniProtKB-SubCell"/>
</dbReference>
<dbReference type="Pfam" id="PF10258">
    <property type="entry name" value="PHAX_RNA-bd"/>
    <property type="match status" value="1"/>
</dbReference>
<dbReference type="Proteomes" id="UP000271098">
    <property type="component" value="Unassembled WGS sequence"/>
</dbReference>
<evidence type="ECO:0000256" key="1">
    <source>
        <dbReference type="ARBA" id="ARBA00004123"/>
    </source>
</evidence>
<protein>
    <recommendedName>
        <fullName evidence="4">Phosphorylated adapter RNA export protein</fullName>
    </recommendedName>
    <alternativeName>
        <fullName evidence="10">RNA U small nuclear RNA export adapter protein</fullName>
    </alternativeName>
</protein>
<evidence type="ECO:0000256" key="5">
    <source>
        <dbReference type="ARBA" id="ARBA00022448"/>
    </source>
</evidence>
<evidence type="ECO:0000259" key="11">
    <source>
        <dbReference type="Pfam" id="PF10258"/>
    </source>
</evidence>
<reference evidence="12 13" key="1">
    <citation type="submission" date="2018-11" db="EMBL/GenBank/DDBJ databases">
        <authorList>
            <consortium name="Pathogen Informatics"/>
        </authorList>
    </citation>
    <scope>NUCLEOTIDE SEQUENCE [LARGE SCALE GENOMIC DNA]</scope>
</reference>
<dbReference type="GO" id="GO:0003723">
    <property type="term" value="F:RNA binding"/>
    <property type="evidence" value="ECO:0007669"/>
    <property type="project" value="UniProtKB-KW"/>
</dbReference>
<dbReference type="InterPro" id="IPR019385">
    <property type="entry name" value="PHAX_RNA-binding_domain"/>
</dbReference>